<dbReference type="EMBL" id="CP031517">
    <property type="protein sequence ID" value="QOS39866.1"/>
    <property type="molecule type" value="Genomic_DNA"/>
</dbReference>
<dbReference type="RefSeq" id="WP_184651863.1">
    <property type="nucleotide sequence ID" value="NZ_JACHFR010000001.1"/>
</dbReference>
<dbReference type="Proteomes" id="UP000593591">
    <property type="component" value="Chromosome"/>
</dbReference>
<organism evidence="6 8">
    <name type="scientific">Treponema rectale</name>
    <dbReference type="NCBI Taxonomy" id="744512"/>
    <lineage>
        <taxon>Bacteria</taxon>
        <taxon>Pseudomonadati</taxon>
        <taxon>Spirochaetota</taxon>
        <taxon>Spirochaetia</taxon>
        <taxon>Spirochaetales</taxon>
        <taxon>Treponemataceae</taxon>
        <taxon>Treponema</taxon>
    </lineage>
</organism>
<dbReference type="Gene3D" id="1.10.287.3240">
    <property type="match status" value="1"/>
</dbReference>
<comment type="similarity">
    <text evidence="1">Belongs to the V-ATPase D subunit family.</text>
</comment>
<evidence type="ECO:0000256" key="1">
    <source>
        <dbReference type="ARBA" id="ARBA00005850"/>
    </source>
</evidence>
<gene>
    <name evidence="7" type="ORF">DYE49_05120</name>
    <name evidence="6" type="ORF">HNP77_000788</name>
</gene>
<sequence>MAKLKLTKNEQKAQKDALKMYQRYLPTLTLKKQQLQSEIRTIEEKAKSVRSQKKALEEDFEKWISVFGEKDAFKPDMVTVKNIRKGFGNIAGVKIPVYEGADFGRGDYDLYSTPLWIDMAADRMEKALELDLQAEVLDEQVRLLSQELRTTTQRVNLFEKVKIPETKANIKKIGIFLGDEQVAAVVRSKISKKKLQGAVADSSEENVPEKKSAGVKKSSAKKGAKK</sequence>
<evidence type="ECO:0000256" key="3">
    <source>
        <dbReference type="ARBA" id="ARBA00023065"/>
    </source>
</evidence>
<keyword evidence="4" id="KW-0175">Coiled coil</keyword>
<evidence type="ECO:0000256" key="5">
    <source>
        <dbReference type="SAM" id="MobiDB-lite"/>
    </source>
</evidence>
<evidence type="ECO:0000256" key="2">
    <source>
        <dbReference type="ARBA" id="ARBA00022448"/>
    </source>
</evidence>
<keyword evidence="3" id="KW-0406">Ion transport</keyword>
<evidence type="ECO:0000256" key="4">
    <source>
        <dbReference type="SAM" id="Coils"/>
    </source>
</evidence>
<evidence type="ECO:0000313" key="7">
    <source>
        <dbReference type="EMBL" id="QOS39866.1"/>
    </source>
</evidence>
<feature type="region of interest" description="Disordered" evidence="5">
    <location>
        <begin position="193"/>
        <end position="226"/>
    </location>
</feature>
<dbReference type="InterPro" id="IPR002699">
    <property type="entry name" value="V_ATPase_D"/>
</dbReference>
<dbReference type="NCBIfam" id="NF002565">
    <property type="entry name" value="PRK02195.1"/>
    <property type="match status" value="1"/>
</dbReference>
<dbReference type="KEGG" id="trc:DYE49_05120"/>
<dbReference type="EMBL" id="JACHFR010000001">
    <property type="protein sequence ID" value="MBB5218444.1"/>
    <property type="molecule type" value="Genomic_DNA"/>
</dbReference>
<dbReference type="AlphaFoldDB" id="A0A840SC78"/>
<keyword evidence="2" id="KW-0813">Transport</keyword>
<reference evidence="6 8" key="2">
    <citation type="submission" date="2020-08" db="EMBL/GenBank/DDBJ databases">
        <title>Genomic Encyclopedia of Type Strains, Phase IV (KMG-IV): sequencing the most valuable type-strain genomes for metagenomic binning, comparative biology and taxonomic classification.</title>
        <authorList>
            <person name="Goeker M."/>
        </authorList>
    </citation>
    <scope>NUCLEOTIDE SEQUENCE [LARGE SCALE GENOMIC DNA]</scope>
    <source>
        <strain evidence="6 8">DSM 103679</strain>
    </source>
</reference>
<feature type="coiled-coil region" evidence="4">
    <location>
        <begin position="25"/>
        <end position="59"/>
    </location>
</feature>
<name>A0A840SC78_9SPIR</name>
<evidence type="ECO:0000313" key="6">
    <source>
        <dbReference type="EMBL" id="MBB5218444.1"/>
    </source>
</evidence>
<reference evidence="7 9" key="1">
    <citation type="submission" date="2018-08" db="EMBL/GenBank/DDBJ databases">
        <title>The first complete genome of Treponema rectale (CHPAT), a commensal spirochete of the bovine rectum.</title>
        <authorList>
            <person name="Staton G.J."/>
            <person name="Clegg S.R."/>
            <person name="Carter S.D."/>
            <person name="Radford A.D."/>
            <person name="Darby A."/>
            <person name="Hall N."/>
            <person name="Birtles R.J."/>
            <person name="Evans N.J."/>
        </authorList>
    </citation>
    <scope>NUCLEOTIDE SEQUENCE [LARGE SCALE GENOMIC DNA]</scope>
    <source>
        <strain evidence="7 9">CHPA</strain>
    </source>
</reference>
<proteinExistence type="inferred from homology"/>
<evidence type="ECO:0000313" key="9">
    <source>
        <dbReference type="Proteomes" id="UP000593591"/>
    </source>
</evidence>
<protein>
    <submittedName>
        <fullName evidence="7">V-type ATP synthase subunit D</fullName>
    </submittedName>
    <submittedName>
        <fullName evidence="6">V/A-type H+-transporting ATPase subunit D</fullName>
    </submittedName>
</protein>
<dbReference type="Pfam" id="PF01813">
    <property type="entry name" value="ATP-synt_D"/>
    <property type="match status" value="1"/>
</dbReference>
<evidence type="ECO:0000313" key="8">
    <source>
        <dbReference type="Proteomes" id="UP000578697"/>
    </source>
</evidence>
<accession>A0A840SC78</accession>
<dbReference type="PANTHER" id="PTHR11671">
    <property type="entry name" value="V-TYPE ATP SYNTHASE SUBUNIT D"/>
    <property type="match status" value="1"/>
</dbReference>
<dbReference type="Proteomes" id="UP000578697">
    <property type="component" value="Unassembled WGS sequence"/>
</dbReference>
<dbReference type="GO" id="GO:0046961">
    <property type="term" value="F:proton-transporting ATPase activity, rotational mechanism"/>
    <property type="evidence" value="ECO:0007669"/>
    <property type="project" value="InterPro"/>
</dbReference>
<keyword evidence="8" id="KW-1185">Reference proteome</keyword>
<dbReference type="NCBIfam" id="TIGR00309">
    <property type="entry name" value="V_ATPase_subD"/>
    <property type="match status" value="1"/>
</dbReference>